<organism evidence="2 3">
    <name type="scientific">Nitrosomonas ureae</name>
    <dbReference type="NCBI Taxonomy" id="44577"/>
    <lineage>
        <taxon>Bacteria</taxon>
        <taxon>Pseudomonadati</taxon>
        <taxon>Pseudomonadota</taxon>
        <taxon>Betaproteobacteria</taxon>
        <taxon>Nitrosomonadales</taxon>
        <taxon>Nitrosomonadaceae</taxon>
        <taxon>Nitrosomonas</taxon>
    </lineage>
</organism>
<proteinExistence type="predicted"/>
<dbReference type="Proteomes" id="UP000182882">
    <property type="component" value="Unassembled WGS sequence"/>
</dbReference>
<name>A0A1H2DMZ0_9PROT</name>
<keyword evidence="2" id="KW-0808">Transferase</keyword>
<evidence type="ECO:0000313" key="3">
    <source>
        <dbReference type="Proteomes" id="UP000182882"/>
    </source>
</evidence>
<keyword evidence="3" id="KW-1185">Reference proteome</keyword>
<dbReference type="PANTHER" id="PTHR12526">
    <property type="entry name" value="GLYCOSYLTRANSFERASE"/>
    <property type="match status" value="1"/>
</dbReference>
<protein>
    <submittedName>
        <fullName evidence="2">Glycosyltransferase involved in cell wall bisynthesis</fullName>
    </submittedName>
</protein>
<dbReference type="Pfam" id="PF00534">
    <property type="entry name" value="Glycos_transf_1"/>
    <property type="match status" value="1"/>
</dbReference>
<dbReference type="EMBL" id="FNLN01000001">
    <property type="protein sequence ID" value="SDT84255.1"/>
    <property type="molecule type" value="Genomic_DNA"/>
</dbReference>
<sequence length="393" mass="44151">MKILMVTRETRSDQRYGLGRSLAPIVEEFQRRGVEVGYLCQADLGRRAILWQQRLLALLNCLPGIKNTPTHFPALFQVLLERFNMGRLAAKLAVTQKYTHVHCHDPYIAMSLRFFLRFYLDHKPVWGITEHGFGCYTQAIHEDGVHLGHRVMRFMRHREANILRAAFWVIAPTRRGVSQIAHDLAIHPLPAHWHHLVHARPVVNRYSRKDARNRLSWNESAIYILSIGRISPVKQYPLLIEACAKLKLEKEPQLVILGEGDHSTLQKLAQQSGLTREILFAVAEDIGLYLCAADLYVSASASESFGLANLEALVAGTAAVCTAVGGVPEVAKDGALLSEPTIDALAETMQRMLNDPKMRETIAQQGLARANAWPDIIEITDRYEAIYRQATAG</sequence>
<dbReference type="SUPFAM" id="SSF53756">
    <property type="entry name" value="UDP-Glycosyltransferase/glycogen phosphorylase"/>
    <property type="match status" value="1"/>
</dbReference>
<reference evidence="3" key="1">
    <citation type="submission" date="2016-10" db="EMBL/GenBank/DDBJ databases">
        <authorList>
            <person name="Varghese N."/>
            <person name="Submissions S."/>
        </authorList>
    </citation>
    <scope>NUCLEOTIDE SEQUENCE [LARGE SCALE GENOMIC DNA]</scope>
    <source>
        <strain evidence="3">Nm10</strain>
    </source>
</reference>
<dbReference type="KEGG" id="nur:ATY38_05505"/>
<dbReference type="GO" id="GO:0016757">
    <property type="term" value="F:glycosyltransferase activity"/>
    <property type="evidence" value="ECO:0007669"/>
    <property type="project" value="InterPro"/>
</dbReference>
<evidence type="ECO:0000259" key="1">
    <source>
        <dbReference type="Pfam" id="PF00534"/>
    </source>
</evidence>
<dbReference type="CDD" id="cd03801">
    <property type="entry name" value="GT4_PimA-like"/>
    <property type="match status" value="1"/>
</dbReference>
<accession>A0A1H2DMZ0</accession>
<dbReference type="AlphaFoldDB" id="A0A1H2DMZ0"/>
<evidence type="ECO:0000313" key="2">
    <source>
        <dbReference type="EMBL" id="SDT84255.1"/>
    </source>
</evidence>
<dbReference type="InterPro" id="IPR001296">
    <property type="entry name" value="Glyco_trans_1"/>
</dbReference>
<feature type="domain" description="Glycosyl transferase family 1" evidence="1">
    <location>
        <begin position="208"/>
        <end position="366"/>
    </location>
</feature>
<dbReference type="Gene3D" id="3.40.50.2000">
    <property type="entry name" value="Glycogen Phosphorylase B"/>
    <property type="match status" value="2"/>
</dbReference>
<gene>
    <name evidence="2" type="ORF">SAMN05216406_101192</name>
</gene>